<evidence type="ECO:0000313" key="5">
    <source>
        <dbReference type="EMBL" id="NML59473.1"/>
    </source>
</evidence>
<dbReference type="EMBL" id="JABBGF010000005">
    <property type="protein sequence ID" value="NML59473.1"/>
    <property type="molecule type" value="Genomic_DNA"/>
</dbReference>
<accession>A0A7Y0AAF8</accession>
<dbReference type="PROSITE" id="PS01124">
    <property type="entry name" value="HTH_ARAC_FAMILY_2"/>
    <property type="match status" value="1"/>
</dbReference>
<keyword evidence="2" id="KW-0238">DNA-binding</keyword>
<dbReference type="InterPro" id="IPR009057">
    <property type="entry name" value="Homeodomain-like_sf"/>
</dbReference>
<evidence type="ECO:0000256" key="2">
    <source>
        <dbReference type="ARBA" id="ARBA00023125"/>
    </source>
</evidence>
<gene>
    <name evidence="5" type="ORF">HHL20_19295</name>
</gene>
<keyword evidence="3" id="KW-0804">Transcription</keyword>
<dbReference type="PRINTS" id="PR00032">
    <property type="entry name" value="HTHARAC"/>
</dbReference>
<keyword evidence="6" id="KW-1185">Reference proteome</keyword>
<dbReference type="Gene3D" id="1.10.10.60">
    <property type="entry name" value="Homeodomain-like"/>
    <property type="match status" value="1"/>
</dbReference>
<feature type="domain" description="HTH araC/xylS-type" evidence="4">
    <location>
        <begin position="194"/>
        <end position="300"/>
    </location>
</feature>
<keyword evidence="1" id="KW-0805">Transcription regulation</keyword>
<dbReference type="SUPFAM" id="SSF46689">
    <property type="entry name" value="Homeodomain-like"/>
    <property type="match status" value="1"/>
</dbReference>
<organism evidence="5 6">
    <name type="scientific">Chryseobacterium cheonjiense</name>
    <dbReference type="NCBI Taxonomy" id="2728845"/>
    <lineage>
        <taxon>Bacteria</taxon>
        <taxon>Pseudomonadati</taxon>
        <taxon>Bacteroidota</taxon>
        <taxon>Flavobacteriia</taxon>
        <taxon>Flavobacteriales</taxon>
        <taxon>Weeksellaceae</taxon>
        <taxon>Chryseobacterium group</taxon>
        <taxon>Chryseobacterium</taxon>
    </lineage>
</organism>
<dbReference type="Proteomes" id="UP000552615">
    <property type="component" value="Unassembled WGS sequence"/>
</dbReference>
<dbReference type="GO" id="GO:0003700">
    <property type="term" value="F:DNA-binding transcription factor activity"/>
    <property type="evidence" value="ECO:0007669"/>
    <property type="project" value="InterPro"/>
</dbReference>
<dbReference type="GO" id="GO:0043565">
    <property type="term" value="F:sequence-specific DNA binding"/>
    <property type="evidence" value="ECO:0007669"/>
    <property type="project" value="InterPro"/>
</dbReference>
<dbReference type="AlphaFoldDB" id="A0A7Y0AAF8"/>
<proteinExistence type="predicted"/>
<dbReference type="InterPro" id="IPR018060">
    <property type="entry name" value="HTH_AraC"/>
</dbReference>
<dbReference type="Pfam" id="PF12833">
    <property type="entry name" value="HTH_18"/>
    <property type="match status" value="1"/>
</dbReference>
<name>A0A7Y0AAF8_9FLAO</name>
<comment type="caution">
    <text evidence="5">The sequence shown here is derived from an EMBL/GenBank/DDBJ whole genome shotgun (WGS) entry which is preliminary data.</text>
</comment>
<evidence type="ECO:0000256" key="1">
    <source>
        <dbReference type="ARBA" id="ARBA00023015"/>
    </source>
</evidence>
<protein>
    <submittedName>
        <fullName evidence="5">Helix-turn-helix transcriptional regulator</fullName>
    </submittedName>
</protein>
<evidence type="ECO:0000259" key="4">
    <source>
        <dbReference type="PROSITE" id="PS01124"/>
    </source>
</evidence>
<reference evidence="5 6" key="1">
    <citation type="submission" date="2020-04" db="EMBL/GenBank/DDBJ databases">
        <title>Chryseobacterium sp. RJ-7-14 sp. nov., isolated from Jeju soil.</title>
        <authorList>
            <person name="Dahal R.H."/>
            <person name="Chaudhary D.K."/>
        </authorList>
    </citation>
    <scope>NUCLEOTIDE SEQUENCE [LARGE SCALE GENOMIC DNA]</scope>
    <source>
        <strain evidence="5 6">RJ-7-14</strain>
    </source>
</reference>
<dbReference type="InterPro" id="IPR020449">
    <property type="entry name" value="Tscrpt_reg_AraC-type_HTH"/>
</dbReference>
<dbReference type="PANTHER" id="PTHR43280:SF32">
    <property type="entry name" value="TRANSCRIPTIONAL REGULATORY PROTEIN"/>
    <property type="match status" value="1"/>
</dbReference>
<dbReference type="SMART" id="SM00342">
    <property type="entry name" value="HTH_ARAC"/>
    <property type="match status" value="1"/>
</dbReference>
<dbReference type="PANTHER" id="PTHR43280">
    <property type="entry name" value="ARAC-FAMILY TRANSCRIPTIONAL REGULATOR"/>
    <property type="match status" value="1"/>
</dbReference>
<sequence length="303" mass="34454">MTKPETIEEFYANRPFLKSVDLTDSQNHFNIFEINKEQQLKDNAAVSFGRKNYFKICLISGNSNIHYADKSFEIIEHGLLFAHPLIPYDWEAISGQQTGYSCIFDESFTEGFGNIKKYPFFQPGGYPVFELGKEEKTLLEGIFIQMKKEFSSTFDFKDDILKNLIFQLILAALKIRPSTHLISERPNAAARITSLFMNLLESQFPISNTVAGVSLRSASDFAEQMSVHVNHLNKSVKETTLKTTSELISERILKEAKIMLQHSSWAISEIAYSLGFEGPAHFSSFFKKMVKVSPSEFRGKVGR</sequence>
<evidence type="ECO:0000313" key="6">
    <source>
        <dbReference type="Proteomes" id="UP000552615"/>
    </source>
</evidence>
<evidence type="ECO:0000256" key="3">
    <source>
        <dbReference type="ARBA" id="ARBA00023163"/>
    </source>
</evidence>